<feature type="transmembrane region" description="Helical" evidence="9">
    <location>
        <begin position="392"/>
        <end position="413"/>
    </location>
</feature>
<evidence type="ECO:0000256" key="8">
    <source>
        <dbReference type="SAM" id="MobiDB-lite"/>
    </source>
</evidence>
<feature type="compositionally biased region" description="Acidic residues" evidence="8">
    <location>
        <begin position="545"/>
        <end position="557"/>
    </location>
</feature>
<evidence type="ECO:0000256" key="1">
    <source>
        <dbReference type="ARBA" id="ARBA00004141"/>
    </source>
</evidence>
<dbReference type="SMART" id="SM00239">
    <property type="entry name" value="C2"/>
    <property type="match status" value="1"/>
</dbReference>
<dbReference type="Pfam" id="PF00168">
    <property type="entry name" value="C2"/>
    <property type="match status" value="1"/>
</dbReference>
<dbReference type="InterPro" id="IPR018047">
    <property type="entry name" value="Ammonium_transpt_CS"/>
</dbReference>
<feature type="region of interest" description="Disordered" evidence="8">
    <location>
        <begin position="1064"/>
        <end position="1120"/>
    </location>
</feature>
<dbReference type="Gene3D" id="1.10.3430.10">
    <property type="entry name" value="Ammonium transporter AmtB like domains"/>
    <property type="match status" value="1"/>
</dbReference>
<dbReference type="PANTHER" id="PTHR11730:SF6">
    <property type="entry name" value="AMMONIUM TRANSPORTER"/>
    <property type="match status" value="1"/>
</dbReference>
<feature type="region of interest" description="Disordered" evidence="8">
    <location>
        <begin position="957"/>
        <end position="980"/>
    </location>
</feature>
<keyword evidence="12" id="KW-1185">Reference proteome</keyword>
<dbReference type="VEuPathDB" id="CryptoDB:Vbra_19087"/>
<gene>
    <name evidence="11" type="ORF">Vbra_19087</name>
</gene>
<dbReference type="InterPro" id="IPR024041">
    <property type="entry name" value="NH4_transpt_AmtB-like_dom"/>
</dbReference>
<dbReference type="SUPFAM" id="SSF111352">
    <property type="entry name" value="Ammonium transporter"/>
    <property type="match status" value="1"/>
</dbReference>
<protein>
    <recommendedName>
        <fullName evidence="10">C2 domain-containing protein</fullName>
    </recommendedName>
</protein>
<comment type="similarity">
    <text evidence="2">Belongs to the ammonia transporter channel (TC 1.A.11.2) family.</text>
</comment>
<keyword evidence="7" id="KW-0924">Ammonia transport</keyword>
<dbReference type="PhylomeDB" id="A0A0G4GYW5"/>
<keyword evidence="5 9" id="KW-1133">Transmembrane helix</keyword>
<dbReference type="PROSITE" id="PS50004">
    <property type="entry name" value="C2"/>
    <property type="match status" value="1"/>
</dbReference>
<proteinExistence type="inferred from homology"/>
<organism evidence="11 12">
    <name type="scientific">Vitrella brassicaformis (strain CCMP3155)</name>
    <dbReference type="NCBI Taxonomy" id="1169540"/>
    <lineage>
        <taxon>Eukaryota</taxon>
        <taxon>Sar</taxon>
        <taxon>Alveolata</taxon>
        <taxon>Colpodellida</taxon>
        <taxon>Vitrellaceae</taxon>
        <taxon>Vitrella</taxon>
    </lineage>
</organism>
<dbReference type="InterPro" id="IPR035892">
    <property type="entry name" value="C2_domain_sf"/>
</dbReference>
<feature type="transmembrane region" description="Helical" evidence="9">
    <location>
        <begin position="256"/>
        <end position="276"/>
    </location>
</feature>
<feature type="transmembrane region" description="Helical" evidence="9">
    <location>
        <begin position="158"/>
        <end position="174"/>
    </location>
</feature>
<keyword evidence="3" id="KW-0813">Transport</keyword>
<evidence type="ECO:0000256" key="7">
    <source>
        <dbReference type="ARBA" id="ARBA00023177"/>
    </source>
</evidence>
<evidence type="ECO:0000256" key="9">
    <source>
        <dbReference type="SAM" id="Phobius"/>
    </source>
</evidence>
<keyword evidence="4 9" id="KW-0812">Transmembrane</keyword>
<dbReference type="STRING" id="1169540.A0A0G4GYW5"/>
<evidence type="ECO:0000256" key="3">
    <source>
        <dbReference type="ARBA" id="ARBA00022448"/>
    </source>
</evidence>
<feature type="transmembrane region" description="Helical" evidence="9">
    <location>
        <begin position="219"/>
        <end position="236"/>
    </location>
</feature>
<name>A0A0G4GYW5_VITBC</name>
<keyword evidence="6 9" id="KW-0472">Membrane</keyword>
<feature type="transmembrane region" description="Helical" evidence="9">
    <location>
        <begin position="288"/>
        <end position="306"/>
    </location>
</feature>
<evidence type="ECO:0000313" key="11">
    <source>
        <dbReference type="EMBL" id="CEM36130.1"/>
    </source>
</evidence>
<accession>A0A0G4GYW5</accession>
<feature type="transmembrane region" description="Helical" evidence="9">
    <location>
        <begin position="337"/>
        <end position="360"/>
    </location>
</feature>
<feature type="transmembrane region" description="Helical" evidence="9">
    <location>
        <begin position="120"/>
        <end position="138"/>
    </location>
</feature>
<dbReference type="EMBL" id="CDMY01000878">
    <property type="protein sequence ID" value="CEM36130.1"/>
    <property type="molecule type" value="Genomic_DNA"/>
</dbReference>
<dbReference type="OrthoDB" id="534912at2759"/>
<comment type="subcellular location">
    <subcellularLocation>
        <location evidence="1">Membrane</location>
        <topology evidence="1">Multi-pass membrane protein</topology>
    </subcellularLocation>
</comment>
<feature type="transmembrane region" description="Helical" evidence="9">
    <location>
        <begin position="20"/>
        <end position="45"/>
    </location>
</feature>
<evidence type="ECO:0000259" key="10">
    <source>
        <dbReference type="PROSITE" id="PS50004"/>
    </source>
</evidence>
<evidence type="ECO:0000256" key="2">
    <source>
        <dbReference type="ARBA" id="ARBA00005887"/>
    </source>
</evidence>
<dbReference type="InterPro" id="IPR029020">
    <property type="entry name" value="Ammonium/urea_transptr"/>
</dbReference>
<evidence type="ECO:0000256" key="4">
    <source>
        <dbReference type="ARBA" id="ARBA00022692"/>
    </source>
</evidence>
<dbReference type="Proteomes" id="UP000041254">
    <property type="component" value="Unassembled WGS sequence"/>
</dbReference>
<dbReference type="GO" id="GO:0016020">
    <property type="term" value="C:membrane"/>
    <property type="evidence" value="ECO:0007669"/>
    <property type="project" value="UniProtKB-SubCell"/>
</dbReference>
<feature type="domain" description="C2" evidence="10">
    <location>
        <begin position="538"/>
        <end position="677"/>
    </location>
</feature>
<reference evidence="11 12" key="1">
    <citation type="submission" date="2014-11" db="EMBL/GenBank/DDBJ databases">
        <authorList>
            <person name="Zhu J."/>
            <person name="Qi W."/>
            <person name="Song R."/>
        </authorList>
    </citation>
    <scope>NUCLEOTIDE SEQUENCE [LARGE SCALE GENOMIC DNA]</scope>
</reference>
<feature type="compositionally biased region" description="Polar residues" evidence="8">
    <location>
        <begin position="1111"/>
        <end position="1120"/>
    </location>
</feature>
<feature type="compositionally biased region" description="Basic and acidic residues" evidence="8">
    <location>
        <begin position="1073"/>
        <end position="1082"/>
    </location>
</feature>
<evidence type="ECO:0000256" key="5">
    <source>
        <dbReference type="ARBA" id="ARBA00022989"/>
    </source>
</evidence>
<feature type="compositionally biased region" description="Polar residues" evidence="8">
    <location>
        <begin position="1084"/>
        <end position="1094"/>
    </location>
</feature>
<feature type="transmembrane region" description="Helical" evidence="9">
    <location>
        <begin position="57"/>
        <end position="76"/>
    </location>
</feature>
<dbReference type="InParanoid" id="A0A0G4GYW5"/>
<feature type="region of interest" description="Disordered" evidence="8">
    <location>
        <begin position="720"/>
        <end position="752"/>
    </location>
</feature>
<sequence>MGYWDKVNVCYSEETTAADGAFVLFSAVLIALMQMGFGFVELACVSTKSRVNIFLKNLMDFLLSGFGWWIFGYAIASGSKLSLEWEDPLGFFFGLTFAATAGTIDSGALAERINFNSYQLLTFCIASFIYAGAAWAVWHDDGILSKMGYTDFAGGATIHMLGAASALASCALLGPRIGRFTDYKPWTHPNWLRVIRRSQDPEDYLAPPTGTEIVPVNDAVSLMIGTLYLTICWYGFNCGSVGRISGGADIVVGHVAVTTTLGAFGGGIPSVIYGRMFNQNANVNPGDVCLGILSGLVSVTAGAPYFTTTMSFIIGTIGSGLAFLTVRLLEAFHIDDVVLAIPVHGTAGFWGAVAIGFFGVEWKECDELVLVGLFYASANDLPTAWKTLRVQLAGTLLIFVWAAGTTWLVCALFNQFKPTRLRIDLEEELEGLDAAHGENASAVRDNVIDMLIHSIAEIAQHWDLSWMAQGKSSTSKSKQRLHRATSRTMEDLLSAFAKASQCIRDQNFRHRMEEEGDTEHFPVFLPIESFKVRIIQATLGRAAADLDDDEGDDDADTEKEKTTAASASKGKKMPSFLNPYVEVQFVRANRRTGQFVSQMQMGRRPRCTSTKRLTDQPTWNETLEFHNMGGEIADDLYFLLTVWDSGMVLRPGGRILGQIAFPCSPSAWRKRQVERKKSQNMDDALSGLHQRSTIKSAVHYQRLHQEARFKVIRKRDATTAAQDEKASSQDDDMSFSLQPSSRQNSRTLDDTDAPLKRCLEMLPCFRKGGDYQERPQTRGMLKFQVMFEPDEHTEKIAEEDERQRADRLAMMNRASGEQSEAAVEGLLGAAPSADTLRNRKVSIADGLVTEAFPLSKGSYRSGKGAAEMVRMASLLRDSEDHGTVPTGVLVKWTDSNGIPADLRSLSGAYEMAGRQDGRPYYAKPSRDGSMTWYLFWSVAREMWLLADVVGSTSPVAFSSREERDDDEEGQPAALSPDKAAQPWFVWNGHSGWDENTAFSVLPDPGVPRSRFEVPLPGAVPWGTYRPRPPSVSSLPPPPLPGGMKLNQEQKIQVTANQFSQTTAMLRKGARGTVETERERGNLSREGSQSLQQMVAQAISGDAGNGCETPHSAASQAPSPR</sequence>
<dbReference type="PANTHER" id="PTHR11730">
    <property type="entry name" value="AMMONIUM TRANSPORTER"/>
    <property type="match status" value="1"/>
</dbReference>
<dbReference type="Gene3D" id="2.60.40.150">
    <property type="entry name" value="C2 domain"/>
    <property type="match status" value="1"/>
</dbReference>
<evidence type="ECO:0000313" key="12">
    <source>
        <dbReference type="Proteomes" id="UP000041254"/>
    </source>
</evidence>
<feature type="transmembrane region" description="Helical" evidence="9">
    <location>
        <begin position="88"/>
        <end position="108"/>
    </location>
</feature>
<evidence type="ECO:0000256" key="6">
    <source>
        <dbReference type="ARBA" id="ARBA00023136"/>
    </source>
</evidence>
<dbReference type="GO" id="GO:0008519">
    <property type="term" value="F:ammonium channel activity"/>
    <property type="evidence" value="ECO:0007669"/>
    <property type="project" value="InterPro"/>
</dbReference>
<dbReference type="PROSITE" id="PS01219">
    <property type="entry name" value="AMMONIUM_TRANSP"/>
    <property type="match status" value="1"/>
</dbReference>
<dbReference type="InterPro" id="IPR000008">
    <property type="entry name" value="C2_dom"/>
</dbReference>
<dbReference type="SUPFAM" id="SSF49562">
    <property type="entry name" value="C2 domain (Calcium/lipid-binding domain, CaLB)"/>
    <property type="match status" value="1"/>
</dbReference>
<dbReference type="Pfam" id="PF00909">
    <property type="entry name" value="Ammonium_transp"/>
    <property type="match status" value="2"/>
</dbReference>
<feature type="compositionally biased region" description="Polar residues" evidence="8">
    <location>
        <begin position="735"/>
        <end position="746"/>
    </location>
</feature>
<feature type="region of interest" description="Disordered" evidence="8">
    <location>
        <begin position="545"/>
        <end position="570"/>
    </location>
</feature>
<dbReference type="AlphaFoldDB" id="A0A0G4GYW5"/>
<dbReference type="GO" id="GO:0097272">
    <property type="term" value="P:ammonium homeostasis"/>
    <property type="evidence" value="ECO:0007669"/>
    <property type="project" value="TreeGrafter"/>
</dbReference>
<dbReference type="CDD" id="cd00030">
    <property type="entry name" value="C2"/>
    <property type="match status" value="1"/>
</dbReference>